<dbReference type="Pfam" id="PF20674">
    <property type="entry name" value="SpaA_3"/>
    <property type="match status" value="1"/>
</dbReference>
<dbReference type="Proteomes" id="UP000595895">
    <property type="component" value="Chromosome"/>
</dbReference>
<protein>
    <recommendedName>
        <fullName evidence="9">Collagen-binding protein</fullName>
    </recommendedName>
</protein>
<proteinExistence type="inferred from homology"/>
<dbReference type="InterPro" id="IPR041033">
    <property type="entry name" value="SpaA_PFL_dom_1"/>
</dbReference>
<feature type="domain" description="SpaA-like prealbumin fold" evidence="6">
    <location>
        <begin position="98"/>
        <end position="213"/>
    </location>
</feature>
<dbReference type="GO" id="GO:0005975">
    <property type="term" value="P:carbohydrate metabolic process"/>
    <property type="evidence" value="ECO:0007669"/>
    <property type="project" value="UniProtKB-ARBA"/>
</dbReference>
<feature type="domain" description="SpaA-like prealbumin fold" evidence="5">
    <location>
        <begin position="537"/>
        <end position="631"/>
    </location>
</feature>
<name>A0A7T7M9C7_9ACTO</name>
<dbReference type="AlphaFoldDB" id="A0A7T7M9C7"/>
<dbReference type="KEGG" id="awe:JG540_08610"/>
<feature type="domain" description="SpaA-like prealbumin fold" evidence="5">
    <location>
        <begin position="215"/>
        <end position="302"/>
    </location>
</feature>
<dbReference type="InterPro" id="IPR048834">
    <property type="entry name" value="SpaA_pre-album"/>
</dbReference>
<evidence type="ECO:0000313" key="7">
    <source>
        <dbReference type="EMBL" id="QQM67084.1"/>
    </source>
</evidence>
<accession>A0A7T7M9C7</accession>
<dbReference type="Pfam" id="PF17802">
    <property type="entry name" value="SpaA"/>
    <property type="match status" value="4"/>
</dbReference>
<evidence type="ECO:0000256" key="2">
    <source>
        <dbReference type="ARBA" id="ARBA00022525"/>
    </source>
</evidence>
<organism evidence="7 8">
    <name type="scientific">Actinomyces weissii</name>
    <dbReference type="NCBI Taxonomy" id="675090"/>
    <lineage>
        <taxon>Bacteria</taxon>
        <taxon>Bacillati</taxon>
        <taxon>Actinomycetota</taxon>
        <taxon>Actinomycetes</taxon>
        <taxon>Actinomycetales</taxon>
        <taxon>Actinomycetaceae</taxon>
        <taxon>Actinomyces</taxon>
    </lineage>
</organism>
<evidence type="ECO:0000313" key="8">
    <source>
        <dbReference type="Proteomes" id="UP000595895"/>
    </source>
</evidence>
<dbReference type="PANTHER" id="PTHR36108:SF13">
    <property type="entry name" value="COLOSSIN-B-RELATED"/>
    <property type="match status" value="1"/>
</dbReference>
<feature type="domain" description="SpaA-like prealbumin fold" evidence="5">
    <location>
        <begin position="325"/>
        <end position="417"/>
    </location>
</feature>
<keyword evidence="4" id="KW-0472">Membrane</keyword>
<evidence type="ECO:0008006" key="9">
    <source>
        <dbReference type="Google" id="ProtNLM"/>
    </source>
</evidence>
<dbReference type="PANTHER" id="PTHR36108">
    <property type="entry name" value="COLOSSIN-B-RELATED"/>
    <property type="match status" value="1"/>
</dbReference>
<feature type="transmembrane region" description="Helical" evidence="4">
    <location>
        <begin position="661"/>
        <end position="678"/>
    </location>
</feature>
<evidence type="ECO:0000256" key="3">
    <source>
        <dbReference type="ARBA" id="ARBA00022729"/>
    </source>
</evidence>
<evidence type="ECO:0000256" key="1">
    <source>
        <dbReference type="ARBA" id="ARBA00007257"/>
    </source>
</evidence>
<keyword evidence="8" id="KW-1185">Reference proteome</keyword>
<dbReference type="InterPro" id="IPR013783">
    <property type="entry name" value="Ig-like_fold"/>
</dbReference>
<keyword evidence="3" id="KW-0732">Signal</keyword>
<sequence>MPVRAESLLPQNIVEYTISRGSSQSLTTGAGGYNGLAFDEYGRLIIQYNQNYWDGRQWLYKAHVYTIDPESGQSLSNPVPLDLTYSTDLASCASPSTLYVQKNVVGRKNSRDQFRVSVSRKGGKELGAATTSGTSTGSQAPLGPFILLKSRTYTIKETAAAGASLRDYDADLKCWVQGTGEQVSPTRISSTEYELSPGYGPSRDVVCELSNTPRGQVSWTKTDQETGSNLPGSVWEIRPASGSPAIEVTDNTGQSGYRGRDRDPAAGVFRVEDVSLGRYILKEKTAPTGYVLDPTEHPFELSPTHVRTPLGIGARTNRPVRGGATWRKVSSSQALLAGSVWTLTPTSPTGPAREIRDCVKTPCATGGDQDPQGGVFRLDGLGYGSYDLTEKKAPQGYVRSTETKKITVSTDGETVQVGDVVNQALPKVRWTKTGPAPAAAPLPGSVWTWTPKRTPRQAVEVTDCVADRPTACQGPDRDPAAGALELHDVQPGTYTLVEKTPPQGYLLDSTPHEVVVLDSHVGGTVEAGAYVNQPSHGSVSWQKVDAANRHPLAGSSWRLTGPTGASSAVQEVQDCVADDATACKGPDRDPAPGAFQVTELPLGSYQLVESAAPAGYRLDRKVHGFTLDTTNRDHVFPAAFENHKTAVPALPLTGGLGADMFWIWGAVLGVAALVAGVFRRLRAVRAS</sequence>
<dbReference type="EMBL" id="CP066802">
    <property type="protein sequence ID" value="QQM67084.1"/>
    <property type="molecule type" value="Genomic_DNA"/>
</dbReference>
<comment type="similarity">
    <text evidence="1">Belongs to the serine-aspartate repeat-containing protein (SDr) family.</text>
</comment>
<keyword evidence="2" id="KW-0964">Secreted</keyword>
<gene>
    <name evidence="7" type="ORF">JG540_08610</name>
</gene>
<dbReference type="RefSeq" id="WP_200275368.1">
    <property type="nucleotide sequence ID" value="NZ_CP066802.1"/>
</dbReference>
<feature type="domain" description="SpaA-like prealbumin fold" evidence="5">
    <location>
        <begin position="480"/>
        <end position="520"/>
    </location>
</feature>
<keyword evidence="4" id="KW-0812">Transmembrane</keyword>
<reference evidence="7 8" key="1">
    <citation type="submission" date="2020-12" db="EMBL/GenBank/DDBJ databases">
        <authorList>
            <person name="Zhou J."/>
        </authorList>
    </citation>
    <scope>NUCLEOTIDE SEQUENCE [LARGE SCALE GENOMIC DNA]</scope>
    <source>
        <strain evidence="7 8">CCUG 61299</strain>
    </source>
</reference>
<evidence type="ECO:0000259" key="6">
    <source>
        <dbReference type="Pfam" id="PF20674"/>
    </source>
</evidence>
<evidence type="ECO:0000259" key="5">
    <source>
        <dbReference type="Pfam" id="PF17802"/>
    </source>
</evidence>
<evidence type="ECO:0000256" key="4">
    <source>
        <dbReference type="SAM" id="Phobius"/>
    </source>
</evidence>
<keyword evidence="4" id="KW-1133">Transmembrane helix</keyword>
<dbReference type="Gene3D" id="2.60.40.10">
    <property type="entry name" value="Immunoglobulins"/>
    <property type="match status" value="4"/>
</dbReference>